<organism evidence="6 7">
    <name type="scientific">Kangiella geojedonensis</name>
    <dbReference type="NCBI Taxonomy" id="914150"/>
    <lineage>
        <taxon>Bacteria</taxon>
        <taxon>Pseudomonadati</taxon>
        <taxon>Pseudomonadota</taxon>
        <taxon>Gammaproteobacteria</taxon>
        <taxon>Kangiellales</taxon>
        <taxon>Kangiellaceae</taxon>
        <taxon>Kangiella</taxon>
    </lineage>
</organism>
<evidence type="ECO:0000256" key="1">
    <source>
        <dbReference type="ARBA" id="ARBA00009437"/>
    </source>
</evidence>
<keyword evidence="2" id="KW-0805">Transcription regulation</keyword>
<accession>A0A0F6TQG0</accession>
<name>A0A0F6TQG0_9GAMM</name>
<dbReference type="OrthoDB" id="5289754at2"/>
<dbReference type="Pfam" id="PF03466">
    <property type="entry name" value="LysR_substrate"/>
    <property type="match status" value="1"/>
</dbReference>
<dbReference type="PATRIC" id="fig|914150.5.peg.754"/>
<dbReference type="GO" id="GO:0000976">
    <property type="term" value="F:transcription cis-regulatory region binding"/>
    <property type="evidence" value="ECO:0007669"/>
    <property type="project" value="TreeGrafter"/>
</dbReference>
<protein>
    <submittedName>
        <fullName evidence="6">LysR family transcriptional regulator</fullName>
    </submittedName>
</protein>
<dbReference type="Proteomes" id="UP000034071">
    <property type="component" value="Chromosome"/>
</dbReference>
<dbReference type="RefSeq" id="WP_046560870.1">
    <property type="nucleotide sequence ID" value="NZ_CP010975.1"/>
</dbReference>
<keyword evidence="4" id="KW-0804">Transcription</keyword>
<reference evidence="6 7" key="1">
    <citation type="submission" date="2015-02" db="EMBL/GenBank/DDBJ databases">
        <title>Complete genome sequence of Kangiella geojedonensis strain YCS-5T.</title>
        <authorList>
            <person name="Kim K.M."/>
        </authorList>
    </citation>
    <scope>NUCLEOTIDE SEQUENCE [LARGE SCALE GENOMIC DNA]</scope>
    <source>
        <strain evidence="6 7">YCS-5</strain>
    </source>
</reference>
<dbReference type="STRING" id="914150.TQ33_0743"/>
<dbReference type="EMBL" id="CP010975">
    <property type="protein sequence ID" value="AKE51717.1"/>
    <property type="molecule type" value="Genomic_DNA"/>
</dbReference>
<dbReference type="PRINTS" id="PR00039">
    <property type="entry name" value="HTHLYSR"/>
</dbReference>
<evidence type="ECO:0000313" key="7">
    <source>
        <dbReference type="Proteomes" id="UP000034071"/>
    </source>
</evidence>
<evidence type="ECO:0000259" key="5">
    <source>
        <dbReference type="PROSITE" id="PS50931"/>
    </source>
</evidence>
<dbReference type="Pfam" id="PF00126">
    <property type="entry name" value="HTH_1"/>
    <property type="match status" value="1"/>
</dbReference>
<dbReference type="PROSITE" id="PS50931">
    <property type="entry name" value="HTH_LYSR"/>
    <property type="match status" value="1"/>
</dbReference>
<dbReference type="SUPFAM" id="SSF53850">
    <property type="entry name" value="Periplasmic binding protein-like II"/>
    <property type="match status" value="1"/>
</dbReference>
<dbReference type="Gene3D" id="1.10.10.10">
    <property type="entry name" value="Winged helix-like DNA-binding domain superfamily/Winged helix DNA-binding domain"/>
    <property type="match status" value="1"/>
</dbReference>
<gene>
    <name evidence="6" type="ORF">TQ33_0743</name>
</gene>
<proteinExistence type="inferred from homology"/>
<comment type="similarity">
    <text evidence="1">Belongs to the LysR transcriptional regulatory family.</text>
</comment>
<dbReference type="AlphaFoldDB" id="A0A0F6TQG0"/>
<evidence type="ECO:0000256" key="2">
    <source>
        <dbReference type="ARBA" id="ARBA00023015"/>
    </source>
</evidence>
<dbReference type="InterPro" id="IPR005119">
    <property type="entry name" value="LysR_subst-bd"/>
</dbReference>
<evidence type="ECO:0000256" key="3">
    <source>
        <dbReference type="ARBA" id="ARBA00023125"/>
    </source>
</evidence>
<dbReference type="CDD" id="cd05466">
    <property type="entry name" value="PBP2_LTTR_substrate"/>
    <property type="match status" value="1"/>
</dbReference>
<dbReference type="PANTHER" id="PTHR30126:SF99">
    <property type="entry name" value="TRANSCRIPTIONAL REGULATOR LYSR FAMILY"/>
    <property type="match status" value="1"/>
</dbReference>
<evidence type="ECO:0000256" key="4">
    <source>
        <dbReference type="ARBA" id="ARBA00023163"/>
    </source>
</evidence>
<keyword evidence="3" id="KW-0238">DNA-binding</keyword>
<sequence>MINMVWLKTFCVLADKKHFTQTAEHLHMTQSGVSQHVKKLEEALNSELLLREGKGFTLTESGQLLLAEAEELLEKLDGIELKIKSDPEFAGEVRLMSPGSVGTLLYPELLCLQQSHPELVFDYRFAPNDDIQQALIEDKIDIGLATIPIDTEWVISKQVASEPLLLVTPSTVQHVDWESLQALGFINHPDGEHHARQLLSKNFPEFEHISQLKQSGRINQIHLILEPVSKGLGFTVLPQHAVKAFQSQDLITAYELSTPVSEALYLCQRRNKVLPNRVKNIISEINTLLSA</sequence>
<dbReference type="FunFam" id="1.10.10.10:FF:000001">
    <property type="entry name" value="LysR family transcriptional regulator"/>
    <property type="match status" value="1"/>
</dbReference>
<dbReference type="InterPro" id="IPR036390">
    <property type="entry name" value="WH_DNA-bd_sf"/>
</dbReference>
<dbReference type="PANTHER" id="PTHR30126">
    <property type="entry name" value="HTH-TYPE TRANSCRIPTIONAL REGULATOR"/>
    <property type="match status" value="1"/>
</dbReference>
<evidence type="ECO:0000313" key="6">
    <source>
        <dbReference type="EMBL" id="AKE51717.1"/>
    </source>
</evidence>
<dbReference type="GO" id="GO:0003700">
    <property type="term" value="F:DNA-binding transcription factor activity"/>
    <property type="evidence" value="ECO:0007669"/>
    <property type="project" value="InterPro"/>
</dbReference>
<dbReference type="HOGENOM" id="CLU_039613_6_1_6"/>
<dbReference type="InterPro" id="IPR036388">
    <property type="entry name" value="WH-like_DNA-bd_sf"/>
</dbReference>
<feature type="domain" description="HTH lysR-type" evidence="5">
    <location>
        <begin position="2"/>
        <end position="59"/>
    </location>
</feature>
<dbReference type="Gene3D" id="3.40.190.10">
    <property type="entry name" value="Periplasmic binding protein-like II"/>
    <property type="match status" value="2"/>
</dbReference>
<keyword evidence="7" id="KW-1185">Reference proteome</keyword>
<dbReference type="KEGG" id="kge:TQ33_0743"/>
<dbReference type="InterPro" id="IPR000847">
    <property type="entry name" value="LysR_HTH_N"/>
</dbReference>
<dbReference type="SUPFAM" id="SSF46785">
    <property type="entry name" value="Winged helix' DNA-binding domain"/>
    <property type="match status" value="1"/>
</dbReference>